<gene>
    <name evidence="1" type="ORF">VZ95_07515</name>
</gene>
<dbReference type="EMBL" id="LAJY01000163">
    <property type="protein sequence ID" value="KJV10055.1"/>
    <property type="molecule type" value="Genomic_DNA"/>
</dbReference>
<organism evidence="1 2">
    <name type="scientific">Elstera litoralis</name>
    <dbReference type="NCBI Taxonomy" id="552518"/>
    <lineage>
        <taxon>Bacteria</taxon>
        <taxon>Pseudomonadati</taxon>
        <taxon>Pseudomonadota</taxon>
        <taxon>Alphaproteobacteria</taxon>
        <taxon>Rhodospirillales</taxon>
        <taxon>Rhodospirillaceae</taxon>
        <taxon>Elstera</taxon>
    </lineage>
</organism>
<evidence type="ECO:0000313" key="1">
    <source>
        <dbReference type="EMBL" id="KJV10055.1"/>
    </source>
</evidence>
<keyword evidence="2" id="KW-1185">Reference proteome</keyword>
<name>A0A0F3ITL2_9PROT</name>
<dbReference type="Proteomes" id="UP000033774">
    <property type="component" value="Unassembled WGS sequence"/>
</dbReference>
<dbReference type="AlphaFoldDB" id="A0A0F3ITL2"/>
<comment type="caution">
    <text evidence="1">The sequence shown here is derived from an EMBL/GenBank/DDBJ whole genome shotgun (WGS) entry which is preliminary data.</text>
</comment>
<sequence>DAFKTTLAGYGMSEAMTQGVVDMMVAKSEGLDNSQPRTAQATSVTSFRQWCMDVLRPILQN</sequence>
<proteinExistence type="predicted"/>
<protein>
    <submittedName>
        <fullName evidence="1">NmrA family transcriptional regulator</fullName>
    </submittedName>
</protein>
<evidence type="ECO:0000313" key="2">
    <source>
        <dbReference type="Proteomes" id="UP000033774"/>
    </source>
</evidence>
<feature type="non-terminal residue" evidence="1">
    <location>
        <position position="1"/>
    </location>
</feature>
<accession>A0A0F3ITL2</accession>
<reference evidence="1 2" key="1">
    <citation type="submission" date="2015-03" db="EMBL/GenBank/DDBJ databases">
        <title>Draft genome sequence of Elstera litoralis.</title>
        <authorList>
            <person name="Rahalkar M.C."/>
            <person name="Dhakephalkar P.K."/>
            <person name="Pore S.D."/>
            <person name="Arora P."/>
            <person name="Kapse N.G."/>
            <person name="Pandit P.S."/>
        </authorList>
    </citation>
    <scope>NUCLEOTIDE SEQUENCE [LARGE SCALE GENOMIC DNA]</scope>
    <source>
        <strain evidence="1 2">Dia-1</strain>
    </source>
</reference>